<organism evidence="1 2">
    <name type="scientific">Streptomyces violaceoruber</name>
    <dbReference type="NCBI Taxonomy" id="1935"/>
    <lineage>
        <taxon>Bacteria</taxon>
        <taxon>Bacillati</taxon>
        <taxon>Actinomycetota</taxon>
        <taxon>Actinomycetes</taxon>
        <taxon>Kitasatosporales</taxon>
        <taxon>Streptomycetaceae</taxon>
        <taxon>Streptomyces</taxon>
        <taxon>Streptomyces violaceoruber group</taxon>
    </lineage>
</organism>
<name>A0A1V0ULU1_STRVN</name>
<dbReference type="KEGG" id="svu:B1H20_16795"/>
<accession>A0A1V0ULU1</accession>
<evidence type="ECO:0000313" key="2">
    <source>
        <dbReference type="Proteomes" id="UP000192445"/>
    </source>
</evidence>
<dbReference type="AlphaFoldDB" id="A0A1V0ULU1"/>
<dbReference type="Pfam" id="PF10065">
    <property type="entry name" value="DUF2303"/>
    <property type="match status" value="1"/>
</dbReference>
<proteinExistence type="predicted"/>
<evidence type="ECO:0008006" key="3">
    <source>
        <dbReference type="Google" id="ProtNLM"/>
    </source>
</evidence>
<evidence type="ECO:0000313" key="1">
    <source>
        <dbReference type="EMBL" id="ARF66243.1"/>
    </source>
</evidence>
<dbReference type="OrthoDB" id="3598762at2"/>
<sequence>MPSDLNGTQAVIDVAMRAAQPHQLDPGFIYTLVTPGGGVQKVDLTGPEHTGVPARKSGTTLVRDVDSFLAYFDKHGDDNSEVYADVENRTITAVLDAHTAGAARWGGHRLELRLRPTSAWSAWMHADNKLMSQTAFAEFIEDNLVDLVEPTAATMLELAQSFEATTSAEFQSSQRLDSGQRRFSYVEDVQAKAGRKGDIVIPAHLVLALAPFEGTDRYKVTARFKYRLDRQEGALKLAFKIERPEDTLAAAFEDIRTLVDDGIPEHIAVLNGAPSR</sequence>
<protein>
    <recommendedName>
        <fullName evidence="3">DUF2303 domain-containing protein</fullName>
    </recommendedName>
</protein>
<reference evidence="1 2" key="1">
    <citation type="submission" date="2017-03" db="EMBL/GenBank/DDBJ databases">
        <title>Complete Genome Sequence of a natural compounds producer, Streptomyces violaceus S21.</title>
        <authorList>
            <person name="Zhong C."/>
            <person name="Zhao Z."/>
            <person name="Fu J."/>
            <person name="Zong G."/>
            <person name="Qin R."/>
            <person name="Cao G."/>
        </authorList>
    </citation>
    <scope>NUCLEOTIDE SEQUENCE [LARGE SCALE GENOMIC DNA]</scope>
    <source>
        <strain evidence="1 2">S21</strain>
    </source>
</reference>
<dbReference type="STRING" id="1935.B1H20_16795"/>
<dbReference type="InterPro" id="IPR019276">
    <property type="entry name" value="DUF2303"/>
</dbReference>
<gene>
    <name evidence="1" type="ORF">B1H20_16795</name>
</gene>
<dbReference type="EMBL" id="CP020570">
    <property type="protein sequence ID" value="ARF66243.1"/>
    <property type="molecule type" value="Genomic_DNA"/>
</dbReference>
<dbReference type="Proteomes" id="UP000192445">
    <property type="component" value="Chromosome"/>
</dbReference>